<comment type="caution">
    <text evidence="1">The sequence shown here is derived from an EMBL/GenBank/DDBJ whole genome shotgun (WGS) entry which is preliminary data.</text>
</comment>
<proteinExistence type="predicted"/>
<evidence type="ECO:0000313" key="1">
    <source>
        <dbReference type="EMBL" id="CAK8986250.1"/>
    </source>
</evidence>
<dbReference type="Proteomes" id="UP001642464">
    <property type="component" value="Unassembled WGS sequence"/>
</dbReference>
<reference evidence="1 2" key="1">
    <citation type="submission" date="2024-02" db="EMBL/GenBank/DDBJ databases">
        <authorList>
            <person name="Chen Y."/>
            <person name="Shah S."/>
            <person name="Dougan E. K."/>
            <person name="Thang M."/>
            <person name="Chan C."/>
        </authorList>
    </citation>
    <scope>NUCLEOTIDE SEQUENCE [LARGE SCALE GENOMIC DNA]</scope>
</reference>
<evidence type="ECO:0000313" key="2">
    <source>
        <dbReference type="Proteomes" id="UP001642464"/>
    </source>
</evidence>
<keyword evidence="2" id="KW-1185">Reference proteome</keyword>
<accession>A0ABP0H868</accession>
<protein>
    <submittedName>
        <fullName evidence="1">Uncharacterized protein</fullName>
    </submittedName>
</protein>
<name>A0ABP0H868_9DINO</name>
<dbReference type="EMBL" id="CAXAMM010000159">
    <property type="protein sequence ID" value="CAK8986250.1"/>
    <property type="molecule type" value="Genomic_DNA"/>
</dbReference>
<gene>
    <name evidence="1" type="ORF">SCF082_LOCUS471</name>
</gene>
<sequence length="1110" mass="122302">MPLHGLPEVARGAVVVSSAFSVLVSTAGLALLRGTRPSEVERLQRYADAGSPIQQWILWHVLGVFGALLLYIGLVLSSIPMLMGVSADDEGKTAAIVQQTLVLVCWLTERYLVEGRPLPLMQSCLCALIWFGSTVVEWAGPRPYDNMSLGLPGQIAGCDGGYRSPFLIYASVWLTGLTFGTLLLFCEEGTTLVSCVDPSDDEAAAAPDPAQEKTRRLQPFRRKVLPIVYAMATSMSGIVFATGTAGNDMRYITAGAVLLVIAVLCAWDFLWRLELPLSTWGAVFQGFTTSLRVVQSHFVFRDFRWDPEDMHGILIVYKFPGLQFFMTGMFVLFVSLQLYMYTCSWPEWSAGEQAQTSLHLSSLSRDTRAESLDEGSSFSHGRLCRGSRLWQWLLLPFCMLCIIVGTHIPLIQTEFTLPDIKWLHNAAAIERFKSNHTPGYGHRFTDGDAYIDVITWLYDSRLPCSAFVVSYNAMILPPVQFLLFFFILLRPSFIPEELYCSMQAYVMNLAPMRFTQPCIMMLIVGIANMPGPGDTLFGGWFTHGYWYFIAYCTSAILLAWSVQPSEEDTGKYAAADDSFPCESVCEKGISSVPATGNGNSNGVHKDGDSARALMAKYKQNTGNNGDEDSDELSEASDGGDVCAKKPFEVAACVMGGGVVVATAYLALTQTYLNIEYRLSGLAIHGINPSVIDLWFSIGSVSRFLMLFAMTTMVLLPGLWLTLFAIRMINDSVNEKSDFVRWARYLEPIVRPWVLCHIWSASLCLVYYMVTARNKATTEVCATFPETPTGIVAILCLGVGMYGLIAYAKAVTRPKHLPKYSSVPQLPGGFFIWGLGPMACMAFWASLLYSHGPVRPPTLSTVDDVNSALSKLLPDVNRQLHKNIKDSAGDCEALWDYRTLKGEVLFSSPLSEIHRSCQGDAPLAHMSSDRGAVGTDITVLWATGLRSMEIADMVVTPPADMSAPVQPWFITLSAMFTDLHVYMKVIVNGKEWLKDYMCCDKTLHFTLKVSAECHVGFGFSALHLELLNMDKVNFVQKTQMILDSGASASFEMDYGTSATVEKAIANFLTLKTGNLLMRNSDGSTTDTLQTAGEALSHVIQLNTGKRCLSHV</sequence>
<organism evidence="1 2">
    <name type="scientific">Durusdinium trenchii</name>
    <dbReference type="NCBI Taxonomy" id="1381693"/>
    <lineage>
        <taxon>Eukaryota</taxon>
        <taxon>Sar</taxon>
        <taxon>Alveolata</taxon>
        <taxon>Dinophyceae</taxon>
        <taxon>Suessiales</taxon>
        <taxon>Symbiodiniaceae</taxon>
        <taxon>Durusdinium</taxon>
    </lineage>
</organism>